<dbReference type="OrthoDB" id="1913335at2759"/>
<organism evidence="1 2">
    <name type="scientific">Phtheirospermum japonicum</name>
    <dbReference type="NCBI Taxonomy" id="374723"/>
    <lineage>
        <taxon>Eukaryota</taxon>
        <taxon>Viridiplantae</taxon>
        <taxon>Streptophyta</taxon>
        <taxon>Embryophyta</taxon>
        <taxon>Tracheophyta</taxon>
        <taxon>Spermatophyta</taxon>
        <taxon>Magnoliopsida</taxon>
        <taxon>eudicotyledons</taxon>
        <taxon>Gunneridae</taxon>
        <taxon>Pentapetalae</taxon>
        <taxon>asterids</taxon>
        <taxon>lamiids</taxon>
        <taxon>Lamiales</taxon>
        <taxon>Orobanchaceae</taxon>
        <taxon>Orobanchaceae incertae sedis</taxon>
        <taxon>Phtheirospermum</taxon>
    </lineage>
</organism>
<dbReference type="AlphaFoldDB" id="A0A830CJ91"/>
<keyword evidence="2" id="KW-1185">Reference proteome</keyword>
<dbReference type="Proteomes" id="UP000653305">
    <property type="component" value="Unassembled WGS sequence"/>
</dbReference>
<protein>
    <submittedName>
        <fullName evidence="1">Uncharacterized protein</fullName>
    </submittedName>
</protein>
<comment type="caution">
    <text evidence="1">The sequence shown here is derived from an EMBL/GenBank/DDBJ whole genome shotgun (WGS) entry which is preliminary data.</text>
</comment>
<evidence type="ECO:0000313" key="1">
    <source>
        <dbReference type="EMBL" id="GFQ00738.1"/>
    </source>
</evidence>
<dbReference type="EMBL" id="BMAC01000641">
    <property type="protein sequence ID" value="GFQ00738.1"/>
    <property type="molecule type" value="Genomic_DNA"/>
</dbReference>
<accession>A0A830CJ91</accession>
<evidence type="ECO:0000313" key="2">
    <source>
        <dbReference type="Proteomes" id="UP000653305"/>
    </source>
</evidence>
<reference evidence="1" key="1">
    <citation type="submission" date="2020-07" db="EMBL/GenBank/DDBJ databases">
        <title>Ethylene signaling mediates host invasion by parasitic plants.</title>
        <authorList>
            <person name="Yoshida S."/>
        </authorList>
    </citation>
    <scope>NUCLEOTIDE SEQUENCE</scope>
    <source>
        <strain evidence="1">Okayama</strain>
    </source>
</reference>
<name>A0A830CJ91_9LAMI</name>
<sequence length="237" mass="27223">MCKDVHGWTLNDRKPILLNGNGQPIGPYNVTLRQFTRFYGSIARDPDLAPLNLLDWAPFPDAHFKELLGYWDLEEVKEKAENKPPSDAVMYKETHKRIEGRKYKTSHMEEVPDLGKNRLLGRCTKKEKQPSKSGVLIPDELLLPYKAQLLKDTVGEVMKLLKDQIPSETLASVASSLNGHTIGDVNKNELFQALNINPYPLLLDFNHFSPRRIPKHEIQDLRPMQLHFHCHTKLHGY</sequence>
<proteinExistence type="predicted"/>
<gene>
    <name evidence="1" type="ORF">PHJA_002217700</name>
</gene>